<dbReference type="STRING" id="502025.Hoch_6760"/>
<dbReference type="PANTHER" id="PTHR43289:SF6">
    <property type="entry name" value="SERINE_THREONINE-PROTEIN KINASE NEKL-3"/>
    <property type="match status" value="1"/>
</dbReference>
<keyword evidence="5" id="KW-0802">TPR repeat</keyword>
<sequence>MHARETSDSHYWVEISISESSTVSSSDAAAASRDSEPKRAAPAKQRLARGSVVPTRSLRAARPELPKATPWAELAAGAQVGRYIIDTRLRGAGLATVYRARALGGTRDVALALLRGGPLAGTDAQQRGEASALVALSHPHVIDVYEADEYDGRVVLAMELVAGDSLATWLATADEAERAARGPELLRAFASGLAALHRAGVVHGDIRPENVLVGVDGRLRVYGFAQAAKPAEVARARVQVSPRPTAVESRVTAKAIKLALPGPPRTAPTAVPQLFRPGVRDPAARGYAAPEQALGVAPTAAGDQFGYCAIAYEILCGDAPVDAIDASAETPLHAVMWRGLSPDAGERFASMDALLEEIERTPGAGWRRLAVALVLFGCSLAVVFGAVRLGVVAAERCAASQEAVGAIWNDETARALSAGFVASGHPGASDAAERVTRALDEYAGELAQVCGESCVEQDAVELTPALVDARSQCLERARVHLAALTEVLLERGHAVVVDRALRAVQALPSPHACADAGAAGELAQRADTPAELALQHSLARAAALRDTGRIEHGVREAEDAVARAAELGDRAGEAEALAVLGALQRLGGRASLADETLGRAQRLARDPELRARIGDRLLVAIAHARAHIALQQPHRLDQARAHLRALDALAPRGRDLAQRAERRFLDGSALLQSGAYDAAARALEDAWNLRVRAAGERSLATLDVLAALVDAEFQRGQIDRACAHASEVLAGRASALGGAHVENIDALVAVGSCHERRGRLEQALERYQRALTLSRAAFGDSHPRTARAVATVAQVQVRRGRDDEAHALLELSQAL</sequence>
<dbReference type="EMBL" id="CP001804">
    <property type="protein sequence ID" value="ACY19224.1"/>
    <property type="molecule type" value="Genomic_DNA"/>
</dbReference>
<dbReference type="Pfam" id="PF00069">
    <property type="entry name" value="Pkinase"/>
    <property type="match status" value="1"/>
</dbReference>
<dbReference type="Proteomes" id="UP000001880">
    <property type="component" value="Chromosome"/>
</dbReference>
<evidence type="ECO:0000256" key="4">
    <source>
        <dbReference type="ARBA" id="ARBA00022840"/>
    </source>
</evidence>
<feature type="domain" description="Protein kinase" evidence="7">
    <location>
        <begin position="83"/>
        <end position="496"/>
    </location>
</feature>
<dbReference type="Gene3D" id="3.30.200.20">
    <property type="entry name" value="Phosphorylase Kinase, domain 1"/>
    <property type="match status" value="1"/>
</dbReference>
<dbReference type="PROSITE" id="PS50011">
    <property type="entry name" value="PROTEIN_KINASE_DOM"/>
    <property type="match status" value="1"/>
</dbReference>
<dbReference type="Gene3D" id="1.25.40.10">
    <property type="entry name" value="Tetratricopeptide repeat domain"/>
    <property type="match status" value="1"/>
</dbReference>
<evidence type="ECO:0000256" key="5">
    <source>
        <dbReference type="PROSITE-ProRule" id="PRU00339"/>
    </source>
</evidence>
<dbReference type="eggNOG" id="COG0515">
    <property type="taxonomic scope" value="Bacteria"/>
</dbReference>
<feature type="repeat" description="TPR" evidence="5">
    <location>
        <begin position="744"/>
        <end position="777"/>
    </location>
</feature>
<dbReference type="SMART" id="SM00220">
    <property type="entry name" value="S_TKc"/>
    <property type="match status" value="1"/>
</dbReference>
<accession>D0LT88</accession>
<evidence type="ECO:0000256" key="2">
    <source>
        <dbReference type="ARBA" id="ARBA00022741"/>
    </source>
</evidence>
<proteinExistence type="predicted"/>
<keyword evidence="2" id="KW-0547">Nucleotide-binding</keyword>
<gene>
    <name evidence="8" type="ordered locus">Hoch_6760</name>
</gene>
<dbReference type="SUPFAM" id="SSF56112">
    <property type="entry name" value="Protein kinase-like (PK-like)"/>
    <property type="match status" value="1"/>
</dbReference>
<evidence type="ECO:0000313" key="8">
    <source>
        <dbReference type="EMBL" id="ACY19224.1"/>
    </source>
</evidence>
<dbReference type="PANTHER" id="PTHR43289">
    <property type="entry name" value="MITOGEN-ACTIVATED PROTEIN KINASE KINASE KINASE 20-RELATED"/>
    <property type="match status" value="1"/>
</dbReference>
<evidence type="ECO:0000256" key="6">
    <source>
        <dbReference type="SAM" id="MobiDB-lite"/>
    </source>
</evidence>
<dbReference type="InterPro" id="IPR000719">
    <property type="entry name" value="Prot_kinase_dom"/>
</dbReference>
<dbReference type="KEGG" id="hoh:Hoch_6760"/>
<dbReference type="SUPFAM" id="SSF48452">
    <property type="entry name" value="TPR-like"/>
    <property type="match status" value="1"/>
</dbReference>
<dbReference type="HOGENOM" id="CLU_346399_0_0_7"/>
<name>D0LT88_HALO1</name>
<dbReference type="InterPro" id="IPR011990">
    <property type="entry name" value="TPR-like_helical_dom_sf"/>
</dbReference>
<dbReference type="Gene3D" id="1.10.510.10">
    <property type="entry name" value="Transferase(Phosphotransferase) domain 1"/>
    <property type="match status" value="1"/>
</dbReference>
<keyword evidence="8" id="KW-0723">Serine/threonine-protein kinase</keyword>
<dbReference type="eggNOG" id="COG0457">
    <property type="taxonomic scope" value="Bacteria"/>
</dbReference>
<keyword evidence="9" id="KW-1185">Reference proteome</keyword>
<evidence type="ECO:0000256" key="3">
    <source>
        <dbReference type="ARBA" id="ARBA00022777"/>
    </source>
</evidence>
<keyword evidence="1" id="KW-0808">Transferase</keyword>
<reference evidence="8 9" key="1">
    <citation type="journal article" date="2010" name="Stand. Genomic Sci.">
        <title>Complete genome sequence of Haliangium ochraceum type strain (SMP-2).</title>
        <authorList>
            <consortium name="US DOE Joint Genome Institute (JGI-PGF)"/>
            <person name="Ivanova N."/>
            <person name="Daum C."/>
            <person name="Lang E."/>
            <person name="Abt B."/>
            <person name="Kopitz M."/>
            <person name="Saunders E."/>
            <person name="Lapidus A."/>
            <person name="Lucas S."/>
            <person name="Glavina Del Rio T."/>
            <person name="Nolan M."/>
            <person name="Tice H."/>
            <person name="Copeland A."/>
            <person name="Cheng J.F."/>
            <person name="Chen F."/>
            <person name="Bruce D."/>
            <person name="Goodwin L."/>
            <person name="Pitluck S."/>
            <person name="Mavromatis K."/>
            <person name="Pati A."/>
            <person name="Mikhailova N."/>
            <person name="Chen A."/>
            <person name="Palaniappan K."/>
            <person name="Land M."/>
            <person name="Hauser L."/>
            <person name="Chang Y.J."/>
            <person name="Jeffries C.D."/>
            <person name="Detter J.C."/>
            <person name="Brettin T."/>
            <person name="Rohde M."/>
            <person name="Goker M."/>
            <person name="Bristow J."/>
            <person name="Markowitz V."/>
            <person name="Eisen J.A."/>
            <person name="Hugenholtz P."/>
            <person name="Kyrpides N.C."/>
            <person name="Klenk H.P."/>
        </authorList>
    </citation>
    <scope>NUCLEOTIDE SEQUENCE [LARGE SCALE GENOMIC DNA]</scope>
    <source>
        <strain evidence="9">DSM 14365 / CIP 107738 / JCM 11303 / AJ 13395 / SMP-2</strain>
    </source>
</reference>
<evidence type="ECO:0000259" key="7">
    <source>
        <dbReference type="PROSITE" id="PS50011"/>
    </source>
</evidence>
<keyword evidence="4" id="KW-0067">ATP-binding</keyword>
<keyword evidence="3 8" id="KW-0418">Kinase</keyword>
<protein>
    <submittedName>
        <fullName evidence="8">Serine/threonine protein kinase with TPR repeats</fullName>
    </submittedName>
</protein>
<dbReference type="PROSITE" id="PS50005">
    <property type="entry name" value="TPR"/>
    <property type="match status" value="1"/>
</dbReference>
<dbReference type="InterPro" id="IPR011009">
    <property type="entry name" value="Kinase-like_dom_sf"/>
</dbReference>
<dbReference type="InterPro" id="IPR008266">
    <property type="entry name" value="Tyr_kinase_AS"/>
</dbReference>
<dbReference type="InterPro" id="IPR019734">
    <property type="entry name" value="TPR_rpt"/>
</dbReference>
<dbReference type="AlphaFoldDB" id="D0LT88"/>
<dbReference type="OrthoDB" id="9801841at2"/>
<dbReference type="PROSITE" id="PS00109">
    <property type="entry name" value="PROTEIN_KINASE_TYR"/>
    <property type="match status" value="1"/>
</dbReference>
<evidence type="ECO:0000313" key="9">
    <source>
        <dbReference type="Proteomes" id="UP000001880"/>
    </source>
</evidence>
<dbReference type="Pfam" id="PF13424">
    <property type="entry name" value="TPR_12"/>
    <property type="match status" value="1"/>
</dbReference>
<feature type="compositionally biased region" description="Low complexity" evidence="6">
    <location>
        <begin position="19"/>
        <end position="32"/>
    </location>
</feature>
<dbReference type="GO" id="GO:0005524">
    <property type="term" value="F:ATP binding"/>
    <property type="evidence" value="ECO:0007669"/>
    <property type="project" value="UniProtKB-KW"/>
</dbReference>
<dbReference type="RefSeq" id="WP_012831816.1">
    <property type="nucleotide sequence ID" value="NC_013440.1"/>
</dbReference>
<organism evidence="8 9">
    <name type="scientific">Haliangium ochraceum (strain DSM 14365 / JCM 11303 / SMP-2)</name>
    <dbReference type="NCBI Taxonomy" id="502025"/>
    <lineage>
        <taxon>Bacteria</taxon>
        <taxon>Pseudomonadati</taxon>
        <taxon>Myxococcota</taxon>
        <taxon>Polyangia</taxon>
        <taxon>Haliangiales</taxon>
        <taxon>Kofleriaceae</taxon>
        <taxon>Haliangium</taxon>
    </lineage>
</organism>
<evidence type="ECO:0000256" key="1">
    <source>
        <dbReference type="ARBA" id="ARBA00022679"/>
    </source>
</evidence>
<dbReference type="GO" id="GO:0004674">
    <property type="term" value="F:protein serine/threonine kinase activity"/>
    <property type="evidence" value="ECO:0007669"/>
    <property type="project" value="UniProtKB-KW"/>
</dbReference>
<feature type="region of interest" description="Disordered" evidence="6">
    <location>
        <begin position="19"/>
        <end position="53"/>
    </location>
</feature>